<evidence type="ECO:0000259" key="6">
    <source>
        <dbReference type="Pfam" id="PF17102"/>
    </source>
</evidence>
<evidence type="ECO:0000256" key="3">
    <source>
        <dbReference type="ARBA" id="ARBA00023169"/>
    </source>
</evidence>
<feature type="domain" description="Stealth protein CR3 conserved region 3" evidence="6">
    <location>
        <begin position="395"/>
        <end position="441"/>
    </location>
</feature>
<keyword evidence="9" id="KW-1185">Reference proteome</keyword>
<evidence type="ECO:0000259" key="7">
    <source>
        <dbReference type="Pfam" id="PF17103"/>
    </source>
</evidence>
<evidence type="ECO:0000313" key="9">
    <source>
        <dbReference type="Proteomes" id="UP001500121"/>
    </source>
</evidence>
<comment type="similarity">
    <text evidence="1">Belongs to the stealth family.</text>
</comment>
<dbReference type="InterPro" id="IPR047141">
    <property type="entry name" value="Stealth"/>
</dbReference>
<proteinExistence type="inferred from homology"/>
<evidence type="ECO:0000256" key="1">
    <source>
        <dbReference type="ARBA" id="ARBA00007583"/>
    </source>
</evidence>
<dbReference type="InterPro" id="IPR031356">
    <property type="entry name" value="Stealth_CR4"/>
</dbReference>
<dbReference type="EMBL" id="BAABLP010000001">
    <property type="protein sequence ID" value="GAA4738577.1"/>
    <property type="molecule type" value="Genomic_DNA"/>
</dbReference>
<dbReference type="PANTHER" id="PTHR24045:SF0">
    <property type="entry name" value="N-ACETYLGLUCOSAMINE-1-PHOSPHOTRANSFERASE SUBUNITS ALPHA_BETA"/>
    <property type="match status" value="1"/>
</dbReference>
<protein>
    <submittedName>
        <fullName evidence="8">Stealth conserved region 3 domain-containing protein</fullName>
    </submittedName>
</protein>
<dbReference type="PANTHER" id="PTHR24045">
    <property type="match status" value="1"/>
</dbReference>
<dbReference type="InterPro" id="IPR021520">
    <property type="entry name" value="Stealth_CR2"/>
</dbReference>
<feature type="domain" description="Stealth protein CR2 conserved region 2" evidence="4">
    <location>
        <begin position="245"/>
        <end position="348"/>
    </location>
</feature>
<dbReference type="Pfam" id="PF17101">
    <property type="entry name" value="Stealth_CR1"/>
    <property type="match status" value="1"/>
</dbReference>
<evidence type="ECO:0000256" key="2">
    <source>
        <dbReference type="ARBA" id="ARBA00022679"/>
    </source>
</evidence>
<evidence type="ECO:0000259" key="4">
    <source>
        <dbReference type="Pfam" id="PF11380"/>
    </source>
</evidence>
<reference evidence="9" key="1">
    <citation type="journal article" date="2019" name="Int. J. Syst. Evol. Microbiol.">
        <title>The Global Catalogue of Microorganisms (GCM) 10K type strain sequencing project: providing services to taxonomists for standard genome sequencing and annotation.</title>
        <authorList>
            <consortium name="The Broad Institute Genomics Platform"/>
            <consortium name="The Broad Institute Genome Sequencing Center for Infectious Disease"/>
            <person name="Wu L."/>
            <person name="Ma J."/>
        </authorList>
    </citation>
    <scope>NUCLEOTIDE SEQUENCE [LARGE SCALE GENOMIC DNA]</scope>
    <source>
        <strain evidence="9">JCM 19015</strain>
    </source>
</reference>
<evidence type="ECO:0000313" key="8">
    <source>
        <dbReference type="EMBL" id="GAA4738577.1"/>
    </source>
</evidence>
<feature type="domain" description="Stealth protein CR1 conserved region 1" evidence="5">
    <location>
        <begin position="207"/>
        <end position="234"/>
    </location>
</feature>
<dbReference type="Pfam" id="PF17103">
    <property type="entry name" value="Stealth_CR4"/>
    <property type="match status" value="1"/>
</dbReference>
<keyword evidence="2" id="KW-0808">Transferase</keyword>
<accession>A0ABP8YWB7</accession>
<gene>
    <name evidence="8" type="ORF">GCM10025783_06510</name>
</gene>
<evidence type="ECO:0000259" key="5">
    <source>
        <dbReference type="Pfam" id="PF17101"/>
    </source>
</evidence>
<feature type="domain" description="Stealth protein CR4 conserved region 4" evidence="7">
    <location>
        <begin position="472"/>
        <end position="519"/>
    </location>
</feature>
<sequence length="528" mass="59393">MAARSKLRPLQSPASRIRSRADVTEVGGVLALSGRRETPSEARIADLLFLAEALDAADIEYLLVRDDAHRPILVADETERLAVTRALVAACADEPFLSAALKRNLQPRDETVLIADGDVAPSRTDRLLSLFRPRVDAAGVLHAEPENGVRFEFWVRQGAEVRVPAPNALTRRRFITADVLPDTTERYGRIWSTIRDMFTDLVSDVTFPVDMVFSWVDGTDKEWQRARARRMASYVVGEGDDSEARYRQIDELRYALRSVHTYMPWVRTIYIATDSKAPAWLADHPKVRVVRSEEFFRDPSVLPTHNSQAVEAQLHRIDGLSDHFIYSNDDMFVGRPLRPEVFFSPGGISRFIEADTRIGLGDNDPARSGFENSARVNRALLRERFGRVITRHLEHAATPLTKSVIEEMEQVFAAEFTATASSPFRAKDNISVTNSLYHYYALLTGRSIQNTDSSVLYVDTTTHKGLGLLKRLGKRRDFDFFCLNDGSFPEVAPDVRAKKVTDFLERYFPLPAPWERLDGADAAPAQAG</sequence>
<dbReference type="InterPro" id="IPR031357">
    <property type="entry name" value="Stealth_CR3"/>
</dbReference>
<dbReference type="InterPro" id="IPR031358">
    <property type="entry name" value="Stealth_CR1"/>
</dbReference>
<dbReference type="RefSeq" id="WP_345479504.1">
    <property type="nucleotide sequence ID" value="NZ_BAABLP010000001.1"/>
</dbReference>
<dbReference type="Proteomes" id="UP001500121">
    <property type="component" value="Unassembled WGS sequence"/>
</dbReference>
<organism evidence="8 9">
    <name type="scientific">Amnibacterium soli</name>
    <dbReference type="NCBI Taxonomy" id="1282736"/>
    <lineage>
        <taxon>Bacteria</taxon>
        <taxon>Bacillati</taxon>
        <taxon>Actinomycetota</taxon>
        <taxon>Actinomycetes</taxon>
        <taxon>Micrococcales</taxon>
        <taxon>Microbacteriaceae</taxon>
        <taxon>Amnibacterium</taxon>
    </lineage>
</organism>
<comment type="caution">
    <text evidence="8">The sequence shown here is derived from an EMBL/GenBank/DDBJ whole genome shotgun (WGS) entry which is preliminary data.</text>
</comment>
<name>A0ABP8YWB7_9MICO</name>
<dbReference type="Pfam" id="PF11380">
    <property type="entry name" value="Stealth_CR2"/>
    <property type="match status" value="1"/>
</dbReference>
<keyword evidence="3" id="KW-0270">Exopolysaccharide synthesis</keyword>
<dbReference type="Pfam" id="PF17102">
    <property type="entry name" value="Stealth_CR3"/>
    <property type="match status" value="1"/>
</dbReference>